<keyword evidence="6" id="KW-0239">DNA-directed DNA polymerase</keyword>
<gene>
    <name evidence="11" type="primary">holA</name>
    <name evidence="11" type="ORF">EDX97_04190</name>
</gene>
<evidence type="ECO:0000256" key="3">
    <source>
        <dbReference type="ARBA" id="ARBA00022679"/>
    </source>
</evidence>
<dbReference type="OrthoDB" id="9775929at2"/>
<dbReference type="Pfam" id="PF21694">
    <property type="entry name" value="DNA_pol3_delta_C"/>
    <property type="match status" value="1"/>
</dbReference>
<feature type="domain" description="DNA polymerase III delta N-terminal" evidence="9">
    <location>
        <begin position="3"/>
        <end position="119"/>
    </location>
</feature>
<dbReference type="GO" id="GO:0006261">
    <property type="term" value="P:DNA-templated DNA replication"/>
    <property type="evidence" value="ECO:0007669"/>
    <property type="project" value="TreeGrafter"/>
</dbReference>
<evidence type="ECO:0000256" key="2">
    <source>
        <dbReference type="ARBA" id="ARBA00017703"/>
    </source>
</evidence>
<comment type="catalytic activity">
    <reaction evidence="8">
        <text>DNA(n) + a 2'-deoxyribonucleoside 5'-triphosphate = DNA(n+1) + diphosphate</text>
        <dbReference type="Rhea" id="RHEA:22508"/>
        <dbReference type="Rhea" id="RHEA-COMP:17339"/>
        <dbReference type="Rhea" id="RHEA-COMP:17340"/>
        <dbReference type="ChEBI" id="CHEBI:33019"/>
        <dbReference type="ChEBI" id="CHEBI:61560"/>
        <dbReference type="ChEBI" id="CHEBI:173112"/>
        <dbReference type="EC" id="2.7.7.7"/>
    </reaction>
</comment>
<evidence type="ECO:0000256" key="1">
    <source>
        <dbReference type="ARBA" id="ARBA00012417"/>
    </source>
</evidence>
<dbReference type="RefSeq" id="WP_128519921.1">
    <property type="nucleotide sequence ID" value="NZ_CAUWBR010000017.1"/>
</dbReference>
<dbReference type="Gene3D" id="1.10.8.60">
    <property type="match status" value="1"/>
</dbReference>
<dbReference type="InterPro" id="IPR048466">
    <property type="entry name" value="DNA_pol3_delta-like_C"/>
</dbReference>
<evidence type="ECO:0000256" key="6">
    <source>
        <dbReference type="ARBA" id="ARBA00022932"/>
    </source>
</evidence>
<keyword evidence="4 11" id="KW-0548">Nucleotidyltransferase</keyword>
<sequence>MNYILHGTDTSRIEQRMEAIKRKHDIQQALDFDCQQTEQAMILHEMDSLSIFDEKKMIVLHHCTFLAMKDTTKYDIEAFIKRTDASDQLIMVFCADCEKLYERRKTVKKLASLSTVYACMPLDDQSRRSFVIEKAKAKGMQLDRQTLDWICSRIGYDSLHIESEIEKLSIYSKKPTVADCQQLITPEPTDNIFKMVDALFSRNALLLLSYYRNFRQQNMEPVAIVALLAGQIRFLFQVHVYLESGKSQAEIAKILHAHPYRVKINAQRAQNFTSQELMDQLVLLATFDQEMKRGQVDKDDGFEQFVLKMLEA</sequence>
<keyword evidence="3 11" id="KW-0808">Transferase</keyword>
<evidence type="ECO:0000256" key="8">
    <source>
        <dbReference type="ARBA" id="ARBA00049244"/>
    </source>
</evidence>
<accession>A0A3N0I406</accession>
<keyword evidence="12" id="KW-1185">Reference proteome</keyword>
<evidence type="ECO:0000313" key="12">
    <source>
        <dbReference type="Proteomes" id="UP000276568"/>
    </source>
</evidence>
<keyword evidence="5" id="KW-0235">DNA replication</keyword>
<name>A0A3N0I406_9FIRM</name>
<feature type="domain" description="DNA polymerase III delta subunit-like C-terminal" evidence="10">
    <location>
        <begin position="190"/>
        <end position="309"/>
    </location>
</feature>
<organism evidence="11 12">
    <name type="scientific">Absicoccus porci</name>
    <dbReference type="NCBI Taxonomy" id="2486576"/>
    <lineage>
        <taxon>Bacteria</taxon>
        <taxon>Bacillati</taxon>
        <taxon>Bacillota</taxon>
        <taxon>Erysipelotrichia</taxon>
        <taxon>Erysipelotrichales</taxon>
        <taxon>Erysipelotrichaceae</taxon>
        <taxon>Absicoccus</taxon>
    </lineage>
</organism>
<dbReference type="SUPFAM" id="SSF52540">
    <property type="entry name" value="P-loop containing nucleoside triphosphate hydrolases"/>
    <property type="match status" value="1"/>
</dbReference>
<dbReference type="GO" id="GO:0009360">
    <property type="term" value="C:DNA polymerase III complex"/>
    <property type="evidence" value="ECO:0007669"/>
    <property type="project" value="InterPro"/>
</dbReference>
<protein>
    <recommendedName>
        <fullName evidence="2">DNA polymerase III subunit delta</fullName>
        <ecNumber evidence="1">2.7.7.7</ecNumber>
    </recommendedName>
</protein>
<dbReference type="SUPFAM" id="SSF48019">
    <property type="entry name" value="post-AAA+ oligomerization domain-like"/>
    <property type="match status" value="1"/>
</dbReference>
<dbReference type="InterPro" id="IPR005790">
    <property type="entry name" value="DNA_polIII_delta"/>
</dbReference>
<evidence type="ECO:0000259" key="10">
    <source>
        <dbReference type="Pfam" id="PF21694"/>
    </source>
</evidence>
<dbReference type="EMBL" id="RJQC01000001">
    <property type="protein sequence ID" value="RNM31761.1"/>
    <property type="molecule type" value="Genomic_DNA"/>
</dbReference>
<dbReference type="Gene3D" id="1.20.272.10">
    <property type="match status" value="1"/>
</dbReference>
<dbReference type="EC" id="2.7.7.7" evidence="1"/>
<evidence type="ECO:0000313" key="11">
    <source>
        <dbReference type="EMBL" id="RNM31761.1"/>
    </source>
</evidence>
<dbReference type="InterPro" id="IPR027417">
    <property type="entry name" value="P-loop_NTPase"/>
</dbReference>
<comment type="similarity">
    <text evidence="7">Belongs to the DNA polymerase HolA subunit family.</text>
</comment>
<dbReference type="Pfam" id="PF06144">
    <property type="entry name" value="DNA_pol3_delta"/>
    <property type="match status" value="1"/>
</dbReference>
<dbReference type="InterPro" id="IPR008921">
    <property type="entry name" value="DNA_pol3_clamp-load_cplx_C"/>
</dbReference>
<dbReference type="Gene3D" id="3.40.50.300">
    <property type="entry name" value="P-loop containing nucleotide triphosphate hydrolases"/>
    <property type="match status" value="1"/>
</dbReference>
<evidence type="ECO:0000256" key="7">
    <source>
        <dbReference type="ARBA" id="ARBA00034754"/>
    </source>
</evidence>
<dbReference type="InterPro" id="IPR010372">
    <property type="entry name" value="DNA_pol3_delta_N"/>
</dbReference>
<dbReference type="PANTHER" id="PTHR34388">
    <property type="entry name" value="DNA POLYMERASE III SUBUNIT DELTA"/>
    <property type="match status" value="1"/>
</dbReference>
<evidence type="ECO:0000256" key="4">
    <source>
        <dbReference type="ARBA" id="ARBA00022695"/>
    </source>
</evidence>
<comment type="caution">
    <text evidence="11">The sequence shown here is derived from an EMBL/GenBank/DDBJ whole genome shotgun (WGS) entry which is preliminary data.</text>
</comment>
<reference evidence="11 12" key="1">
    <citation type="submission" date="2018-11" db="EMBL/GenBank/DDBJ databases">
        <title>Clostridium sp. nov., a member of the family Erysipelotrichaceae isolated from pig faeces.</title>
        <authorList>
            <person name="Chang Y.-H."/>
        </authorList>
    </citation>
    <scope>NUCLEOTIDE SEQUENCE [LARGE SCALE GENOMIC DNA]</scope>
    <source>
        <strain evidence="11 12">YH-panp20</strain>
    </source>
</reference>
<dbReference type="GO" id="GO:0003887">
    <property type="term" value="F:DNA-directed DNA polymerase activity"/>
    <property type="evidence" value="ECO:0007669"/>
    <property type="project" value="UniProtKB-KW"/>
</dbReference>
<dbReference type="Proteomes" id="UP000276568">
    <property type="component" value="Unassembled WGS sequence"/>
</dbReference>
<dbReference type="AlphaFoldDB" id="A0A3N0I406"/>
<dbReference type="NCBIfam" id="TIGR01128">
    <property type="entry name" value="holA"/>
    <property type="match status" value="1"/>
</dbReference>
<evidence type="ECO:0000259" key="9">
    <source>
        <dbReference type="Pfam" id="PF06144"/>
    </source>
</evidence>
<dbReference type="GO" id="GO:0003677">
    <property type="term" value="F:DNA binding"/>
    <property type="evidence" value="ECO:0007669"/>
    <property type="project" value="InterPro"/>
</dbReference>
<proteinExistence type="inferred from homology"/>
<evidence type="ECO:0000256" key="5">
    <source>
        <dbReference type="ARBA" id="ARBA00022705"/>
    </source>
</evidence>
<dbReference type="PANTHER" id="PTHR34388:SF1">
    <property type="entry name" value="DNA POLYMERASE III SUBUNIT DELTA"/>
    <property type="match status" value="1"/>
</dbReference>